<dbReference type="EMBL" id="JAUEDM010000007">
    <property type="protein sequence ID" value="KAK3313303.1"/>
    <property type="molecule type" value="Genomic_DNA"/>
</dbReference>
<proteinExistence type="predicted"/>
<comment type="caution">
    <text evidence="1">The sequence shown here is derived from an EMBL/GenBank/DDBJ whole genome shotgun (WGS) entry which is preliminary data.</text>
</comment>
<keyword evidence="2" id="KW-1185">Reference proteome</keyword>
<dbReference type="AlphaFoldDB" id="A0AAE0HUV3"/>
<organism evidence="1 2">
    <name type="scientific">Apodospora peruviana</name>
    <dbReference type="NCBI Taxonomy" id="516989"/>
    <lineage>
        <taxon>Eukaryota</taxon>
        <taxon>Fungi</taxon>
        <taxon>Dikarya</taxon>
        <taxon>Ascomycota</taxon>
        <taxon>Pezizomycotina</taxon>
        <taxon>Sordariomycetes</taxon>
        <taxon>Sordariomycetidae</taxon>
        <taxon>Sordariales</taxon>
        <taxon>Lasiosphaeriaceae</taxon>
        <taxon>Apodospora</taxon>
    </lineage>
</organism>
<evidence type="ECO:0000313" key="1">
    <source>
        <dbReference type="EMBL" id="KAK3313303.1"/>
    </source>
</evidence>
<reference evidence="1" key="2">
    <citation type="submission" date="2023-06" db="EMBL/GenBank/DDBJ databases">
        <authorList>
            <consortium name="Lawrence Berkeley National Laboratory"/>
            <person name="Haridas S."/>
            <person name="Hensen N."/>
            <person name="Bonometti L."/>
            <person name="Westerberg I."/>
            <person name="Brannstrom I.O."/>
            <person name="Guillou S."/>
            <person name="Cros-Aarteil S."/>
            <person name="Calhoun S."/>
            <person name="Kuo A."/>
            <person name="Mondo S."/>
            <person name="Pangilinan J."/>
            <person name="Riley R."/>
            <person name="Labutti K."/>
            <person name="Andreopoulos B."/>
            <person name="Lipzen A."/>
            <person name="Chen C."/>
            <person name="Yanf M."/>
            <person name="Daum C."/>
            <person name="Ng V."/>
            <person name="Clum A."/>
            <person name="Steindorff A."/>
            <person name="Ohm R."/>
            <person name="Martin F."/>
            <person name="Silar P."/>
            <person name="Natvig D."/>
            <person name="Lalanne C."/>
            <person name="Gautier V."/>
            <person name="Ament-Velasquez S.L."/>
            <person name="Kruys A."/>
            <person name="Hutchinson M.I."/>
            <person name="Powell A.J."/>
            <person name="Barry K."/>
            <person name="Miller A.N."/>
            <person name="Grigoriev I.V."/>
            <person name="Debuchy R."/>
            <person name="Gladieux P."/>
            <person name="Thoren M.H."/>
            <person name="Johannesson H."/>
        </authorList>
    </citation>
    <scope>NUCLEOTIDE SEQUENCE</scope>
    <source>
        <strain evidence="1">CBS 118394</strain>
    </source>
</reference>
<protein>
    <submittedName>
        <fullName evidence="1">Uncharacterized protein</fullName>
    </submittedName>
</protein>
<sequence length="155" mass="16919">MSRRAMPSTWIRTGVVNGRRGSHHTRDALKGRKVACPMLAWPVVLNIKTTEGQFGLAWATAWLGILCFDKRIISSSLGGLTGPPYPDGASWRGTQSMRQARSLSCVIIHRILSRESKAIRTDIAIVGRKRNAAPHGCAGDCLAERLVSSVVKEVK</sequence>
<reference evidence="1" key="1">
    <citation type="journal article" date="2023" name="Mol. Phylogenet. Evol.">
        <title>Genome-scale phylogeny and comparative genomics of the fungal order Sordariales.</title>
        <authorList>
            <person name="Hensen N."/>
            <person name="Bonometti L."/>
            <person name="Westerberg I."/>
            <person name="Brannstrom I.O."/>
            <person name="Guillou S."/>
            <person name="Cros-Aarteil S."/>
            <person name="Calhoun S."/>
            <person name="Haridas S."/>
            <person name="Kuo A."/>
            <person name="Mondo S."/>
            <person name="Pangilinan J."/>
            <person name="Riley R."/>
            <person name="LaButti K."/>
            <person name="Andreopoulos B."/>
            <person name="Lipzen A."/>
            <person name="Chen C."/>
            <person name="Yan M."/>
            <person name="Daum C."/>
            <person name="Ng V."/>
            <person name="Clum A."/>
            <person name="Steindorff A."/>
            <person name="Ohm R.A."/>
            <person name="Martin F."/>
            <person name="Silar P."/>
            <person name="Natvig D.O."/>
            <person name="Lalanne C."/>
            <person name="Gautier V."/>
            <person name="Ament-Velasquez S.L."/>
            <person name="Kruys A."/>
            <person name="Hutchinson M.I."/>
            <person name="Powell A.J."/>
            <person name="Barry K."/>
            <person name="Miller A.N."/>
            <person name="Grigoriev I.V."/>
            <person name="Debuchy R."/>
            <person name="Gladieux P."/>
            <person name="Hiltunen Thoren M."/>
            <person name="Johannesson H."/>
        </authorList>
    </citation>
    <scope>NUCLEOTIDE SEQUENCE</scope>
    <source>
        <strain evidence="1">CBS 118394</strain>
    </source>
</reference>
<accession>A0AAE0HUV3</accession>
<dbReference type="Proteomes" id="UP001283341">
    <property type="component" value="Unassembled WGS sequence"/>
</dbReference>
<name>A0AAE0HUV3_9PEZI</name>
<gene>
    <name evidence="1" type="ORF">B0H66DRAFT_348930</name>
</gene>
<evidence type="ECO:0000313" key="2">
    <source>
        <dbReference type="Proteomes" id="UP001283341"/>
    </source>
</evidence>